<keyword evidence="8" id="KW-1185">Reference proteome</keyword>
<dbReference type="KEGG" id="snn:EWH46_08970"/>
<accession>A0A5C1Q085</accession>
<dbReference type="InterPro" id="IPR010566">
    <property type="entry name" value="Haemolys_ca-bd"/>
</dbReference>
<name>A0A5C1Q085_9BURK</name>
<evidence type="ECO:0000313" key="8">
    <source>
        <dbReference type="Proteomes" id="UP001549111"/>
    </source>
</evidence>
<feature type="domain" description="Haemolysin-type calcium binding-related" evidence="4">
    <location>
        <begin position="249"/>
        <end position="293"/>
    </location>
</feature>
<dbReference type="PRINTS" id="PR00313">
    <property type="entry name" value="CABNDNGRPT"/>
</dbReference>
<dbReference type="Proteomes" id="UP001549111">
    <property type="component" value="Unassembled WGS sequence"/>
</dbReference>
<dbReference type="InterPro" id="IPR050557">
    <property type="entry name" value="RTX_toxin/Mannuronan_C5-epim"/>
</dbReference>
<feature type="domain" description="Haemolysin-type calcium binding-related" evidence="4">
    <location>
        <begin position="117"/>
        <end position="161"/>
    </location>
</feature>
<feature type="domain" description="Haemolysin-type calcium binding-related" evidence="4">
    <location>
        <begin position="645"/>
        <end position="685"/>
    </location>
</feature>
<dbReference type="PANTHER" id="PTHR38340">
    <property type="entry name" value="S-LAYER PROTEIN"/>
    <property type="match status" value="1"/>
</dbReference>
<dbReference type="EMBL" id="CP035708">
    <property type="protein sequence ID" value="QEN00891.1"/>
    <property type="molecule type" value="Genomic_DNA"/>
</dbReference>
<dbReference type="InterPro" id="IPR001343">
    <property type="entry name" value="Hemolysn_Ca-bd"/>
</dbReference>
<dbReference type="SUPFAM" id="SSF51120">
    <property type="entry name" value="beta-Roll"/>
    <property type="match status" value="5"/>
</dbReference>
<sequence>MAAAIHTKNFRDVNFGIGNFPDFRDKSGSKGWMMATRTGTAGNDSLVGTTGTDIFDGLGGNDTLVGGAGDDIYYFGRGGGKDIIASSYDSRATRSEKLIFKAGVLPTDIQASFVGNNLVLAIKGTSDSITIEDFKYSNTPANGWNPIQQVSFTGSTTVWNTTQMITEALRGTAGADSLVGTSLNDIFSGSAGNDTMVGGGGDDTYYFGRGEGTDIIASAYDTRATRSEKLVFKAGVLPTDIQASFVGNNLVLAIKGTSDSITIQDFKYLDTPANNRNPIQQVSFTGSTTVWNTTQMVTEALRGTAGADSLVGTSLNDIFSGSAGNDTMAGGGGDDTYYFGRGEGKDLIARSTDTRPTRSEKLIFKAGVLPTDIQASFVGADLVLAIKGTSDSITIQDFKYLDTPANNRNPIQQVSFTGSTTVWNTTQMVTEALRGTAGADSLVGTSLNDIFSGSAGNDTMVGGGGDDTYYFGRGEGKDIIARSTDTRSTRSEKLIFKAGVLPTDIQASFVGADLVLAIKGTSDSITIQDFKYLDTPANNRNPIQQVSFTGSTTVWNTTQMVTEALRGTAGADSLVGTSLNDIFSGSAGNDTMVGGGGDDTYYFGRGEGKDIIAQGYDTRATRAETLIFKTGVLPTDIQASLSGSNLVLAIKGTTDSVTIQNFSSSAWNPIQQVRFANGTTWSLATLRSKVGLSTTASGASAAMSTQIDQLVSAMATMAPGGLAASAMPLRPSAEASPLLLAAST</sequence>
<evidence type="ECO:0000256" key="2">
    <source>
        <dbReference type="ARBA" id="ARBA00022525"/>
    </source>
</evidence>
<evidence type="ECO:0000256" key="1">
    <source>
        <dbReference type="ARBA" id="ARBA00004613"/>
    </source>
</evidence>
<gene>
    <name evidence="5" type="ORF">ABIC99_001242</name>
    <name evidence="6" type="ORF">EWH46_08970</name>
</gene>
<dbReference type="EMBL" id="JBEPLS010000003">
    <property type="protein sequence ID" value="MET3603458.1"/>
    <property type="molecule type" value="Genomic_DNA"/>
</dbReference>
<organism evidence="6 7">
    <name type="scientific">Sphaerotilus sulfidivorans</name>
    <dbReference type="NCBI Taxonomy" id="639200"/>
    <lineage>
        <taxon>Bacteria</taxon>
        <taxon>Pseudomonadati</taxon>
        <taxon>Pseudomonadota</taxon>
        <taxon>Betaproteobacteria</taxon>
        <taxon>Burkholderiales</taxon>
        <taxon>Sphaerotilaceae</taxon>
        <taxon>Sphaerotilus</taxon>
    </lineage>
</organism>
<evidence type="ECO:0000313" key="7">
    <source>
        <dbReference type="Proteomes" id="UP000323522"/>
    </source>
</evidence>
<evidence type="ECO:0000313" key="5">
    <source>
        <dbReference type="EMBL" id="MET3603458.1"/>
    </source>
</evidence>
<reference evidence="5 8" key="2">
    <citation type="submission" date="2024-06" db="EMBL/GenBank/DDBJ databases">
        <title>Genomic Encyclopedia of Type Strains, Phase IV (KMG-IV): sequencing the most valuable type-strain genomes for metagenomic binning, comparative biology and taxonomic classification.</title>
        <authorList>
            <person name="Goeker M."/>
        </authorList>
    </citation>
    <scope>NUCLEOTIDE SEQUENCE [LARGE SCALE GENOMIC DNA]</scope>
    <source>
        <strain evidence="5 8">D-501</strain>
    </source>
</reference>
<reference evidence="6 7" key="1">
    <citation type="submission" date="2019-02" db="EMBL/GenBank/DDBJ databases">
        <title>Complete Genome Sequence and Methylome Analysis of Sphaerotilus natans subsp. sulfidivorans D-507.</title>
        <authorList>
            <person name="Fomenkov A."/>
            <person name="Gridneva E."/>
            <person name="Smolyakov D."/>
            <person name="Dubinina G."/>
            <person name="Vincze T."/>
            <person name="Grabovich M."/>
            <person name="Roberts R.J."/>
        </authorList>
    </citation>
    <scope>NUCLEOTIDE SEQUENCE [LARGE SCALE GENOMIC DNA]</scope>
    <source>
        <strain evidence="6 7">D-507</strain>
    </source>
</reference>
<evidence type="ECO:0000259" key="4">
    <source>
        <dbReference type="Pfam" id="PF06594"/>
    </source>
</evidence>
<dbReference type="PANTHER" id="PTHR38340:SF1">
    <property type="entry name" value="S-LAYER PROTEIN"/>
    <property type="match status" value="1"/>
</dbReference>
<dbReference type="Gene3D" id="2.150.10.10">
    <property type="entry name" value="Serralysin-like metalloprotease, C-terminal"/>
    <property type="match status" value="5"/>
</dbReference>
<dbReference type="AlphaFoldDB" id="A0A5C1Q085"/>
<proteinExistence type="predicted"/>
<dbReference type="OrthoDB" id="9047490at2"/>
<dbReference type="Proteomes" id="UP000323522">
    <property type="component" value="Chromosome"/>
</dbReference>
<protein>
    <submittedName>
        <fullName evidence="5">Ca2+-binding RTX toxin-like protein</fullName>
    </submittedName>
</protein>
<comment type="subcellular location">
    <subcellularLocation>
        <location evidence="1">Secreted</location>
    </subcellularLocation>
</comment>
<keyword evidence="3" id="KW-0106">Calcium</keyword>
<dbReference type="GO" id="GO:0005509">
    <property type="term" value="F:calcium ion binding"/>
    <property type="evidence" value="ECO:0007669"/>
    <property type="project" value="InterPro"/>
</dbReference>
<evidence type="ECO:0000256" key="3">
    <source>
        <dbReference type="ARBA" id="ARBA00022837"/>
    </source>
</evidence>
<dbReference type="InterPro" id="IPR011049">
    <property type="entry name" value="Serralysin-like_metalloprot_C"/>
</dbReference>
<feature type="domain" description="Haemolysin-type calcium binding-related" evidence="4">
    <location>
        <begin position="381"/>
        <end position="425"/>
    </location>
</feature>
<evidence type="ECO:0000313" key="6">
    <source>
        <dbReference type="EMBL" id="QEN00891.1"/>
    </source>
</evidence>
<dbReference type="Pfam" id="PF00353">
    <property type="entry name" value="HemolysinCabind"/>
    <property type="match status" value="5"/>
</dbReference>
<dbReference type="RefSeq" id="WP_149503604.1">
    <property type="nucleotide sequence ID" value="NZ_CP035708.1"/>
</dbReference>
<keyword evidence="2" id="KW-0964">Secreted</keyword>
<dbReference type="GO" id="GO:0005576">
    <property type="term" value="C:extracellular region"/>
    <property type="evidence" value="ECO:0007669"/>
    <property type="project" value="UniProtKB-SubCell"/>
</dbReference>
<feature type="domain" description="Haemolysin-type calcium binding-related" evidence="4">
    <location>
        <begin position="513"/>
        <end position="557"/>
    </location>
</feature>
<dbReference type="Pfam" id="PF06594">
    <property type="entry name" value="HCBP_related"/>
    <property type="match status" value="5"/>
</dbReference>